<name>A0A164DWY3_9CRUS</name>
<accession>A0A164DWY3</accession>
<sequence>IGQLLWKVHPKIGSCVSPVKRAVKEGEALEMGDRTARRLAGN</sequence>
<comment type="caution">
    <text evidence="1">The sequence shown here is derived from an EMBL/GenBank/DDBJ whole genome shotgun (WGS) entry which is preliminary data.</text>
</comment>
<dbReference type="AlphaFoldDB" id="A0A164DWY3"/>
<reference evidence="1 2" key="1">
    <citation type="submission" date="2016-03" db="EMBL/GenBank/DDBJ databases">
        <title>EvidentialGene: Evidence-directed Construction of Genes on Genomes.</title>
        <authorList>
            <person name="Gilbert D.G."/>
            <person name="Choi J.-H."/>
            <person name="Mockaitis K."/>
            <person name="Colbourne J."/>
            <person name="Pfrender M."/>
        </authorList>
    </citation>
    <scope>NUCLEOTIDE SEQUENCE [LARGE SCALE GENOMIC DNA]</scope>
    <source>
        <strain evidence="1 2">Xinb3</strain>
        <tissue evidence="1">Complete organism</tissue>
    </source>
</reference>
<dbReference type="Proteomes" id="UP000076858">
    <property type="component" value="Unassembled WGS sequence"/>
</dbReference>
<organism evidence="1 2">
    <name type="scientific">Daphnia magna</name>
    <dbReference type="NCBI Taxonomy" id="35525"/>
    <lineage>
        <taxon>Eukaryota</taxon>
        <taxon>Metazoa</taxon>
        <taxon>Ecdysozoa</taxon>
        <taxon>Arthropoda</taxon>
        <taxon>Crustacea</taxon>
        <taxon>Branchiopoda</taxon>
        <taxon>Diplostraca</taxon>
        <taxon>Cladocera</taxon>
        <taxon>Anomopoda</taxon>
        <taxon>Daphniidae</taxon>
        <taxon>Daphnia</taxon>
    </lineage>
</organism>
<evidence type="ECO:0000313" key="1">
    <source>
        <dbReference type="EMBL" id="KZR96193.1"/>
    </source>
</evidence>
<feature type="non-terminal residue" evidence="1">
    <location>
        <position position="1"/>
    </location>
</feature>
<dbReference type="EMBL" id="LRGB01025767">
    <property type="protein sequence ID" value="KZR96193.1"/>
    <property type="molecule type" value="Genomic_DNA"/>
</dbReference>
<keyword evidence="2" id="KW-1185">Reference proteome</keyword>
<protein>
    <submittedName>
        <fullName evidence="1">Uncharacterized protein</fullName>
    </submittedName>
</protein>
<evidence type="ECO:0000313" key="2">
    <source>
        <dbReference type="Proteomes" id="UP000076858"/>
    </source>
</evidence>
<proteinExistence type="predicted"/>
<gene>
    <name evidence="1" type="ORF">APZ42_009613</name>
</gene>